<dbReference type="InterPro" id="IPR046347">
    <property type="entry name" value="bZIP_sf"/>
</dbReference>
<feature type="compositionally biased region" description="Polar residues" evidence="4">
    <location>
        <begin position="1"/>
        <end position="16"/>
    </location>
</feature>
<dbReference type="CDD" id="cd14810">
    <property type="entry name" value="bZIP_u1"/>
    <property type="match status" value="1"/>
</dbReference>
<feature type="region of interest" description="Disordered" evidence="4">
    <location>
        <begin position="307"/>
        <end position="354"/>
    </location>
</feature>
<feature type="region of interest" description="Disordered" evidence="4">
    <location>
        <begin position="227"/>
        <end position="293"/>
    </location>
</feature>
<feature type="region of interest" description="Disordered" evidence="4">
    <location>
        <begin position="448"/>
        <end position="479"/>
    </location>
</feature>
<gene>
    <name evidence="6" type="ORF">IAR55_005255</name>
</gene>
<dbReference type="KEGG" id="kne:92182513"/>
<dbReference type="GO" id="GO:0000976">
    <property type="term" value="F:transcription cis-regulatory region binding"/>
    <property type="evidence" value="ECO:0007669"/>
    <property type="project" value="InterPro"/>
</dbReference>
<evidence type="ECO:0000313" key="6">
    <source>
        <dbReference type="EMBL" id="KAK8847397.1"/>
    </source>
</evidence>
<keyword evidence="3" id="KW-0175">Coiled coil</keyword>
<dbReference type="Gene3D" id="1.20.5.170">
    <property type="match status" value="1"/>
</dbReference>
<name>A0AAW0YGY8_9TREE</name>
<dbReference type="GO" id="GO:0001228">
    <property type="term" value="F:DNA-binding transcription activator activity, RNA polymerase II-specific"/>
    <property type="evidence" value="ECO:0007669"/>
    <property type="project" value="TreeGrafter"/>
</dbReference>
<dbReference type="PROSITE" id="PS00036">
    <property type="entry name" value="BZIP_BASIC"/>
    <property type="match status" value="1"/>
</dbReference>
<dbReference type="GeneID" id="92182513"/>
<feature type="compositionally biased region" description="Low complexity" evidence="4">
    <location>
        <begin position="48"/>
        <end position="71"/>
    </location>
</feature>
<feature type="compositionally biased region" description="Polar residues" evidence="4">
    <location>
        <begin position="458"/>
        <end position="469"/>
    </location>
</feature>
<evidence type="ECO:0000313" key="7">
    <source>
        <dbReference type="Proteomes" id="UP001388673"/>
    </source>
</evidence>
<dbReference type="SUPFAM" id="SSF57959">
    <property type="entry name" value="Leucine zipper domain"/>
    <property type="match status" value="1"/>
</dbReference>
<dbReference type="PANTHER" id="PTHR40621">
    <property type="entry name" value="TRANSCRIPTION FACTOR KAPC-RELATED"/>
    <property type="match status" value="1"/>
</dbReference>
<feature type="compositionally biased region" description="Basic and acidic residues" evidence="4">
    <location>
        <begin position="338"/>
        <end position="354"/>
    </location>
</feature>
<keyword evidence="2" id="KW-0539">Nucleus</keyword>
<accession>A0AAW0YGY8</accession>
<feature type="domain" description="BZIP" evidence="5">
    <location>
        <begin position="354"/>
        <end position="369"/>
    </location>
</feature>
<dbReference type="Proteomes" id="UP001388673">
    <property type="component" value="Unassembled WGS sequence"/>
</dbReference>
<organism evidence="6 7">
    <name type="scientific">Kwoniella newhampshirensis</name>
    <dbReference type="NCBI Taxonomy" id="1651941"/>
    <lineage>
        <taxon>Eukaryota</taxon>
        <taxon>Fungi</taxon>
        <taxon>Dikarya</taxon>
        <taxon>Basidiomycota</taxon>
        <taxon>Agaricomycotina</taxon>
        <taxon>Tremellomycetes</taxon>
        <taxon>Tremellales</taxon>
        <taxon>Cryptococcaceae</taxon>
        <taxon>Kwoniella</taxon>
    </lineage>
</organism>
<evidence type="ECO:0000256" key="3">
    <source>
        <dbReference type="SAM" id="Coils"/>
    </source>
</evidence>
<feature type="coiled-coil region" evidence="3">
    <location>
        <begin position="388"/>
        <end position="415"/>
    </location>
</feature>
<dbReference type="RefSeq" id="XP_066800915.1">
    <property type="nucleotide sequence ID" value="XM_066948347.1"/>
</dbReference>
<sequence>MSPTLFSPTLTASSNADDIDMNLVPDKSVQGFEDLFNFDEFDSLGDASSHTHSPNTTSPNSTPSPLPMSNSQEPFLNPQNSFDFLDSSMDFPLDFSFGAEAKSASAPPQEAIKIKQEPMDFTFGETSSSESPVQANAQVRPMPIPQPLQQQQAGATPVELNAFPGLPLDQQMALQQLMENILNYQQQFGLEVANTVTAPLDNTAAHAVPNTIQPSMVFSNSPLIPSTQAGCTSASTTSPVSPPAPPQTVPLQQESGNNDMDVEVLRSVSDENESPEAKRNVRQESTLSTMTDDLDHKIDRLVPLPAIFSTGKGKGGKKGGGMSSVVRGDDEDLDDDDSWRPSPEEYKKLSSKEKRQLRNKLSARAFRTRRKDYIGTLEAHIKDRDTVIDEMRSELVNSRTENQDLRRELAALKASTMLVLHPETANKASISPAMVNALAMSPSLSSVNATAGPGPNTIRRSQTPLNTFNPRKDIPSTLRGAWGGNDNMFGGGSTICHTMFTPDLVLPSIPSPPLRSIADLPRVNLNPLLNEDGLNARGNSLANVGNGKDTSQPFLEWSENTPFSLRSMDNYRMQMWSRLAREAAADKANLTGDVRPKFFVEEKSDLATAATAAAAASSHISSKLANSFWSAFTTGSGKTLDTDKLAAVVTGTARLRVVSDEKDKVEMEEDSLAMLMGGLKLQTGMGLRSTAGHSARENPIGALCGFLKHASAMPTRA</sequence>
<evidence type="ECO:0000259" key="5">
    <source>
        <dbReference type="PROSITE" id="PS00036"/>
    </source>
</evidence>
<evidence type="ECO:0000256" key="4">
    <source>
        <dbReference type="SAM" id="MobiDB-lite"/>
    </source>
</evidence>
<reference evidence="6 7" key="1">
    <citation type="journal article" date="2024" name="bioRxiv">
        <title>Comparative genomics of Cryptococcus and Kwoniella reveals pathogenesis evolution and contrasting karyotype dynamics via intercentromeric recombination or chromosome fusion.</title>
        <authorList>
            <person name="Coelho M.A."/>
            <person name="David-Palma M."/>
            <person name="Shea T."/>
            <person name="Bowers K."/>
            <person name="McGinley-Smith S."/>
            <person name="Mohammad A.W."/>
            <person name="Gnirke A."/>
            <person name="Yurkov A.M."/>
            <person name="Nowrousian M."/>
            <person name="Sun S."/>
            <person name="Cuomo C.A."/>
            <person name="Heitman J."/>
        </authorList>
    </citation>
    <scope>NUCLEOTIDE SEQUENCE [LARGE SCALE GENOMIC DNA]</scope>
    <source>
        <strain evidence="6 7">CBS 13917</strain>
    </source>
</reference>
<dbReference type="GO" id="GO:0090575">
    <property type="term" value="C:RNA polymerase II transcription regulator complex"/>
    <property type="evidence" value="ECO:0007669"/>
    <property type="project" value="TreeGrafter"/>
</dbReference>
<comment type="subcellular location">
    <subcellularLocation>
        <location evidence="1">Nucleus</location>
    </subcellularLocation>
</comment>
<keyword evidence="7" id="KW-1185">Reference proteome</keyword>
<feature type="region of interest" description="Disordered" evidence="4">
    <location>
        <begin position="43"/>
        <end position="83"/>
    </location>
</feature>
<feature type="compositionally biased region" description="Polar residues" evidence="4">
    <location>
        <begin position="72"/>
        <end position="82"/>
    </location>
</feature>
<dbReference type="SMART" id="SM00338">
    <property type="entry name" value="BRLZ"/>
    <property type="match status" value="1"/>
</dbReference>
<dbReference type="EMBL" id="JBCAWK010000010">
    <property type="protein sequence ID" value="KAK8847397.1"/>
    <property type="molecule type" value="Genomic_DNA"/>
</dbReference>
<proteinExistence type="predicted"/>
<evidence type="ECO:0000256" key="2">
    <source>
        <dbReference type="ARBA" id="ARBA00023242"/>
    </source>
</evidence>
<dbReference type="InterPro" id="IPR050936">
    <property type="entry name" value="AP-1-like"/>
</dbReference>
<evidence type="ECO:0000256" key="1">
    <source>
        <dbReference type="ARBA" id="ARBA00004123"/>
    </source>
</evidence>
<dbReference type="PANTHER" id="PTHR40621:SF10">
    <property type="entry name" value="BZIP DOMAIN-CONTAINING PROTEIN"/>
    <property type="match status" value="1"/>
</dbReference>
<dbReference type="InterPro" id="IPR004827">
    <property type="entry name" value="bZIP"/>
</dbReference>
<protein>
    <recommendedName>
        <fullName evidence="5">BZIP domain-containing protein</fullName>
    </recommendedName>
</protein>
<dbReference type="AlphaFoldDB" id="A0AAW0YGY8"/>
<feature type="region of interest" description="Disordered" evidence="4">
    <location>
        <begin position="1"/>
        <end position="21"/>
    </location>
</feature>
<comment type="caution">
    <text evidence="6">The sequence shown here is derived from an EMBL/GenBank/DDBJ whole genome shotgun (WGS) entry which is preliminary data.</text>
</comment>